<keyword evidence="3" id="KW-1185">Reference proteome</keyword>
<sequence length="219" mass="25125">IHHDSDFNQHAGRDSTLQDLKQRLYWPNMDADVGRYVRHCLWCRKAKSWLPKKAGKLQQTLHQHSGSLLSIDLVGPLRRTTEHQYCYVLTMMDAFSHHLTAVPIKSKSAVDVLEAFVQNIVLQGLLPSRLVSVKGGRRKIVKGSVVSDNGTEFKNELMQNFLELFKVRFGYSIPYHPQSNPVERVHRYLGSSLRIALGKSNAIHDNWDEVLPYIVFSYN</sequence>
<feature type="non-terminal residue" evidence="2">
    <location>
        <position position="219"/>
    </location>
</feature>
<gene>
    <name evidence="2" type="ORF">AURANDRAFT_13177</name>
</gene>
<dbReference type="InterPro" id="IPR036397">
    <property type="entry name" value="RNaseH_sf"/>
</dbReference>
<evidence type="ECO:0000313" key="3">
    <source>
        <dbReference type="Proteomes" id="UP000002729"/>
    </source>
</evidence>
<proteinExistence type="predicted"/>
<dbReference type="InterPro" id="IPR052160">
    <property type="entry name" value="Gypsy_RT_Integrase-like"/>
</dbReference>
<dbReference type="GO" id="GO:0015074">
    <property type="term" value="P:DNA integration"/>
    <property type="evidence" value="ECO:0007669"/>
    <property type="project" value="InterPro"/>
</dbReference>
<evidence type="ECO:0000313" key="2">
    <source>
        <dbReference type="EMBL" id="EGB03367.1"/>
    </source>
</evidence>
<dbReference type="GeneID" id="20218245"/>
<dbReference type="InterPro" id="IPR012337">
    <property type="entry name" value="RNaseH-like_sf"/>
</dbReference>
<accession>F0YNF3</accession>
<dbReference type="Proteomes" id="UP000002729">
    <property type="component" value="Unassembled WGS sequence"/>
</dbReference>
<dbReference type="AlphaFoldDB" id="F0YNF3"/>
<feature type="non-terminal residue" evidence="2">
    <location>
        <position position="1"/>
    </location>
</feature>
<feature type="domain" description="Integrase catalytic" evidence="1">
    <location>
        <begin position="60"/>
        <end position="219"/>
    </location>
</feature>
<dbReference type="InterPro" id="IPR041588">
    <property type="entry name" value="Integrase_H2C2"/>
</dbReference>
<name>F0YNF3_AURAN</name>
<dbReference type="Pfam" id="PF00665">
    <property type="entry name" value="rve"/>
    <property type="match status" value="1"/>
</dbReference>
<dbReference type="EMBL" id="GL833174">
    <property type="protein sequence ID" value="EGB03367.1"/>
    <property type="molecule type" value="Genomic_DNA"/>
</dbReference>
<protein>
    <recommendedName>
        <fullName evidence="1">Integrase catalytic domain-containing protein</fullName>
    </recommendedName>
</protein>
<dbReference type="Gene3D" id="3.30.420.10">
    <property type="entry name" value="Ribonuclease H-like superfamily/Ribonuclease H"/>
    <property type="match status" value="1"/>
</dbReference>
<dbReference type="InterPro" id="IPR001584">
    <property type="entry name" value="Integrase_cat-core"/>
</dbReference>
<dbReference type="InParanoid" id="F0YNF3"/>
<dbReference type="Gene3D" id="1.10.340.70">
    <property type="match status" value="1"/>
</dbReference>
<dbReference type="Pfam" id="PF17921">
    <property type="entry name" value="Integrase_H2C2"/>
    <property type="match status" value="1"/>
</dbReference>
<dbReference type="KEGG" id="aaf:AURANDRAFT_13177"/>
<evidence type="ECO:0000259" key="1">
    <source>
        <dbReference type="PROSITE" id="PS50994"/>
    </source>
</evidence>
<dbReference type="OrthoDB" id="118872at2759"/>
<reference evidence="2 3" key="1">
    <citation type="journal article" date="2011" name="Proc. Natl. Acad. Sci. U.S.A.">
        <title>Niche of harmful alga Aureococcus anophagefferens revealed through ecogenomics.</title>
        <authorList>
            <person name="Gobler C.J."/>
            <person name="Berry D.L."/>
            <person name="Dyhrman S.T."/>
            <person name="Wilhelm S.W."/>
            <person name="Salamov A."/>
            <person name="Lobanov A.V."/>
            <person name="Zhang Y."/>
            <person name="Collier J.L."/>
            <person name="Wurch L.L."/>
            <person name="Kustka A.B."/>
            <person name="Dill B.D."/>
            <person name="Shah M."/>
            <person name="VerBerkmoes N.C."/>
            <person name="Kuo A."/>
            <person name="Terry A."/>
            <person name="Pangilinan J."/>
            <person name="Lindquist E.A."/>
            <person name="Lucas S."/>
            <person name="Paulsen I.T."/>
            <person name="Hattenrath-Lehmann T.K."/>
            <person name="Talmage S.C."/>
            <person name="Walker E.A."/>
            <person name="Koch F."/>
            <person name="Burson A.M."/>
            <person name="Marcoval M.A."/>
            <person name="Tang Y.Z."/>
            <person name="Lecleir G.R."/>
            <person name="Coyne K.J."/>
            <person name="Berg G.M."/>
            <person name="Bertrand E.M."/>
            <person name="Saito M.A."/>
            <person name="Gladyshev V.N."/>
            <person name="Grigoriev I.V."/>
        </authorList>
    </citation>
    <scope>NUCLEOTIDE SEQUENCE [LARGE SCALE GENOMIC DNA]</scope>
    <source>
        <strain evidence="3">CCMP 1984</strain>
    </source>
</reference>
<dbReference type="RefSeq" id="XP_009041940.1">
    <property type="nucleotide sequence ID" value="XM_009043692.1"/>
</dbReference>
<dbReference type="PANTHER" id="PTHR47266">
    <property type="entry name" value="ENDONUCLEASE-RELATED"/>
    <property type="match status" value="1"/>
</dbReference>
<dbReference type="SUPFAM" id="SSF53098">
    <property type="entry name" value="Ribonuclease H-like"/>
    <property type="match status" value="1"/>
</dbReference>
<dbReference type="PROSITE" id="PS50994">
    <property type="entry name" value="INTEGRASE"/>
    <property type="match status" value="1"/>
</dbReference>
<organism evidence="3">
    <name type="scientific">Aureococcus anophagefferens</name>
    <name type="common">Harmful bloom alga</name>
    <dbReference type="NCBI Taxonomy" id="44056"/>
    <lineage>
        <taxon>Eukaryota</taxon>
        <taxon>Sar</taxon>
        <taxon>Stramenopiles</taxon>
        <taxon>Ochrophyta</taxon>
        <taxon>Pelagophyceae</taxon>
        <taxon>Pelagomonadales</taxon>
        <taxon>Pelagomonadaceae</taxon>
        <taxon>Aureococcus</taxon>
    </lineage>
</organism>
<dbReference type="GO" id="GO:0003676">
    <property type="term" value="F:nucleic acid binding"/>
    <property type="evidence" value="ECO:0007669"/>
    <property type="project" value="InterPro"/>
</dbReference>